<dbReference type="AlphaFoldDB" id="A0AAE1LS92"/>
<reference evidence="2" key="1">
    <citation type="submission" date="2021-07" db="EMBL/GenBank/DDBJ databases">
        <authorList>
            <person name="Catto M.A."/>
            <person name="Jacobson A."/>
            <person name="Kennedy G."/>
            <person name="Labadie P."/>
            <person name="Hunt B.G."/>
            <person name="Srinivasan R."/>
        </authorList>
    </citation>
    <scope>NUCLEOTIDE SEQUENCE</scope>
    <source>
        <strain evidence="2">PL_HMW_Pooled</strain>
        <tissue evidence="2">Head</tissue>
    </source>
</reference>
<proteinExistence type="predicted"/>
<dbReference type="Proteomes" id="UP001219518">
    <property type="component" value="Unassembled WGS sequence"/>
</dbReference>
<gene>
    <name evidence="2" type="ORF">KUF71_020248</name>
</gene>
<evidence type="ECO:0000313" key="3">
    <source>
        <dbReference type="Proteomes" id="UP001219518"/>
    </source>
</evidence>
<evidence type="ECO:0000313" key="2">
    <source>
        <dbReference type="EMBL" id="KAK3929855.1"/>
    </source>
</evidence>
<accession>A0AAE1LS92</accession>
<organism evidence="2 3">
    <name type="scientific">Frankliniella fusca</name>
    <dbReference type="NCBI Taxonomy" id="407009"/>
    <lineage>
        <taxon>Eukaryota</taxon>
        <taxon>Metazoa</taxon>
        <taxon>Ecdysozoa</taxon>
        <taxon>Arthropoda</taxon>
        <taxon>Hexapoda</taxon>
        <taxon>Insecta</taxon>
        <taxon>Pterygota</taxon>
        <taxon>Neoptera</taxon>
        <taxon>Paraneoptera</taxon>
        <taxon>Thysanoptera</taxon>
        <taxon>Terebrantia</taxon>
        <taxon>Thripoidea</taxon>
        <taxon>Thripidae</taxon>
        <taxon>Frankliniella</taxon>
    </lineage>
</organism>
<reference evidence="2" key="2">
    <citation type="journal article" date="2023" name="BMC Genomics">
        <title>Pest status, molecular evolution, and epigenetic factors derived from the genome assembly of Frankliniella fusca, a thysanopteran phytovirus vector.</title>
        <authorList>
            <person name="Catto M.A."/>
            <person name="Labadie P.E."/>
            <person name="Jacobson A.L."/>
            <person name="Kennedy G.G."/>
            <person name="Srinivasan R."/>
            <person name="Hunt B.G."/>
        </authorList>
    </citation>
    <scope>NUCLEOTIDE SEQUENCE</scope>
    <source>
        <strain evidence="2">PL_HMW_Pooled</strain>
    </source>
</reference>
<keyword evidence="3" id="KW-1185">Reference proteome</keyword>
<protein>
    <submittedName>
        <fullName evidence="2">Surface cell antigen sca1</fullName>
    </submittedName>
</protein>
<sequence>MGPVLPVRSLIRNYILLSVQRRRNGCPLTEDDDGSIKVLAAYNLLKRESLRLRTLLALAKRRKKRRWWVRPIFADRQLAGAWFSLIPVMRGFDTDAHFEFMRMTPEGFDWLLERIEHGGGRYGGGTPGLSLGDPWAQKLDVLPLWQAAIPGRDSYRKAPMPVTMDTAVCGRHFNGADIDTHDMKELPGGAIVAVKKYRPRLHRDAVPCRFDSTAAYEPIPPAVEVLEAPTVDVEVDDFVPAPTASPATTASPAPVPTTPQGVPRTPKTAVRPSALIGSDQYIILTNTNAQRTGTYTLNLGQYLFCKQLKGGGGRQRINEYNESDTDTEIFQTSMMFTPFRETQPPKRITRVVIHEIAHSIAQTSPARPVFGHRISLHRGIEPVISKSSLRRDPISAGERLAITF</sequence>
<evidence type="ECO:0000256" key="1">
    <source>
        <dbReference type="SAM" id="MobiDB-lite"/>
    </source>
</evidence>
<feature type="compositionally biased region" description="Low complexity" evidence="1">
    <location>
        <begin position="240"/>
        <end position="252"/>
    </location>
</feature>
<name>A0AAE1LS92_9NEOP</name>
<feature type="region of interest" description="Disordered" evidence="1">
    <location>
        <begin position="240"/>
        <end position="269"/>
    </location>
</feature>
<dbReference type="EMBL" id="JAHWGI010001405">
    <property type="protein sequence ID" value="KAK3929855.1"/>
    <property type="molecule type" value="Genomic_DNA"/>
</dbReference>
<comment type="caution">
    <text evidence="2">The sequence shown here is derived from an EMBL/GenBank/DDBJ whole genome shotgun (WGS) entry which is preliminary data.</text>
</comment>